<dbReference type="PRINTS" id="PR00416">
    <property type="entry name" value="EUTPISMRASEI"/>
</dbReference>
<dbReference type="GO" id="GO:0006265">
    <property type="term" value="P:DNA topological change"/>
    <property type="evidence" value="ECO:0007669"/>
    <property type="project" value="InterPro"/>
</dbReference>
<keyword evidence="11" id="KW-1185">Reference proteome</keyword>
<sequence length="376" mass="42111">MTTRRRDRKPPRRPPQDRAAQDEAAIAREAGLVHVRDDAPGIRRRRSGAGFIYLDADGTRIRDAAQLARIRALAVPPAYTEVWICRDPRGHLQATGRDARRRKQYRYHARWRVFRDRSKFVRLVAFGQALPRLRRRLRRDLALPGLPCEKVVAVVVSLLAETLARVGNEAYARDNRSFGLTTLRNRHVASLRGGRLSLRFRGKGGLEHAMVVDDQRLARIVARCHQLPGQLLFQYLDEDGVCQPVDSGQVNAYLRDAMGEDFTAKDFRTWGGTLLAVAALARTPLPDPGDERALAAGAAAVVREVAAALRNTPAVCRTSYIDPRVFDVWRRGRLHRLASQHGSGGPRRLEGLALRVLRDRPGVGGRPSGTPRRRAR</sequence>
<evidence type="ECO:0000256" key="2">
    <source>
        <dbReference type="ARBA" id="ARBA00006645"/>
    </source>
</evidence>
<dbReference type="EMBL" id="CP015249">
    <property type="protein sequence ID" value="ANB18453.1"/>
    <property type="molecule type" value="Genomic_DNA"/>
</dbReference>
<dbReference type="Proteomes" id="UP000076830">
    <property type="component" value="Chromosome"/>
</dbReference>
<dbReference type="InterPro" id="IPR014711">
    <property type="entry name" value="TopoI_cat_a-hlx-sub_euk"/>
</dbReference>
<protein>
    <recommendedName>
        <fullName evidence="3">DNA topoisomerase</fullName>
        <ecNumber evidence="3">5.6.2.1</ecNumber>
    </recommendedName>
</protein>
<keyword evidence="6 10" id="KW-0413">Isomerase</keyword>
<gene>
    <name evidence="10" type="ORF">I596_2445</name>
</gene>
<dbReference type="Pfam" id="PF21338">
    <property type="entry name" value="Top1B_N_bact"/>
    <property type="match status" value="1"/>
</dbReference>
<dbReference type="Pfam" id="PF01028">
    <property type="entry name" value="Topoisom_I"/>
    <property type="match status" value="1"/>
</dbReference>
<dbReference type="EC" id="5.6.2.1" evidence="3"/>
<dbReference type="KEGG" id="dko:I596_2445"/>
<evidence type="ECO:0000259" key="8">
    <source>
        <dbReference type="Pfam" id="PF01028"/>
    </source>
</evidence>
<dbReference type="STRING" id="1300342.I596_2445"/>
<accession>A0A160DWZ2</accession>
<comment type="similarity">
    <text evidence="2">Belongs to the type IB topoisomerase family.</text>
</comment>
<name>A0A160DWZ2_9GAMM</name>
<dbReference type="AlphaFoldDB" id="A0A160DWZ2"/>
<dbReference type="OrthoDB" id="9778962at2"/>
<dbReference type="InterPro" id="IPR035447">
    <property type="entry name" value="DNA_topo_I_N_sf"/>
</dbReference>
<dbReference type="SUPFAM" id="SSF56349">
    <property type="entry name" value="DNA breaking-rejoining enzymes"/>
    <property type="match status" value="1"/>
</dbReference>
<dbReference type="GO" id="GO:0003677">
    <property type="term" value="F:DNA binding"/>
    <property type="evidence" value="ECO:0007669"/>
    <property type="project" value="UniProtKB-KW"/>
</dbReference>
<dbReference type="InterPro" id="IPR001631">
    <property type="entry name" value="TopoI"/>
</dbReference>
<evidence type="ECO:0000256" key="7">
    <source>
        <dbReference type="SAM" id="MobiDB-lite"/>
    </source>
</evidence>
<evidence type="ECO:0000256" key="5">
    <source>
        <dbReference type="ARBA" id="ARBA00023125"/>
    </source>
</evidence>
<keyword evidence="4" id="KW-0799">Topoisomerase</keyword>
<comment type="catalytic activity">
    <reaction evidence="1">
        <text>ATP-independent breakage of single-stranded DNA, followed by passage and rejoining.</text>
        <dbReference type="EC" id="5.6.2.1"/>
    </reaction>
</comment>
<feature type="region of interest" description="Disordered" evidence="7">
    <location>
        <begin position="1"/>
        <end position="21"/>
    </location>
</feature>
<feature type="domain" description="DNA topoisomerase IB N-terminal" evidence="9">
    <location>
        <begin position="50"/>
        <end position="98"/>
    </location>
</feature>
<reference evidence="10 11" key="1">
    <citation type="submission" date="2016-04" db="EMBL/GenBank/DDBJ databases">
        <title>Complete genome sequence of Dokdonella koreensis DS-123T.</title>
        <authorList>
            <person name="Kim J.F."/>
            <person name="Lee H."/>
            <person name="Kwak M.-J."/>
        </authorList>
    </citation>
    <scope>NUCLEOTIDE SEQUENCE [LARGE SCALE GENOMIC DNA]</scope>
    <source>
        <strain evidence="10 11">DS-123</strain>
    </source>
</reference>
<feature type="domain" description="DNA topoisomerase I catalytic core eukaryotic-type" evidence="8">
    <location>
        <begin position="111"/>
        <end position="317"/>
    </location>
</feature>
<dbReference type="SUPFAM" id="SSF55869">
    <property type="entry name" value="DNA topoisomerase I domain"/>
    <property type="match status" value="1"/>
</dbReference>
<evidence type="ECO:0000259" key="9">
    <source>
        <dbReference type="Pfam" id="PF21338"/>
    </source>
</evidence>
<organism evidence="10 11">
    <name type="scientific">Dokdonella koreensis DS-123</name>
    <dbReference type="NCBI Taxonomy" id="1300342"/>
    <lineage>
        <taxon>Bacteria</taxon>
        <taxon>Pseudomonadati</taxon>
        <taxon>Pseudomonadota</taxon>
        <taxon>Gammaproteobacteria</taxon>
        <taxon>Lysobacterales</taxon>
        <taxon>Rhodanobacteraceae</taxon>
        <taxon>Dokdonella</taxon>
    </lineage>
</organism>
<evidence type="ECO:0000256" key="4">
    <source>
        <dbReference type="ARBA" id="ARBA00023029"/>
    </source>
</evidence>
<dbReference type="GO" id="GO:0003917">
    <property type="term" value="F:DNA topoisomerase type I (single strand cut, ATP-independent) activity"/>
    <property type="evidence" value="ECO:0007669"/>
    <property type="project" value="UniProtKB-EC"/>
</dbReference>
<evidence type="ECO:0000313" key="11">
    <source>
        <dbReference type="Proteomes" id="UP000076830"/>
    </source>
</evidence>
<dbReference type="Gene3D" id="3.90.15.10">
    <property type="entry name" value="Topoisomerase I, Chain A, domain 3"/>
    <property type="match status" value="1"/>
</dbReference>
<keyword evidence="5" id="KW-0238">DNA-binding</keyword>
<dbReference type="PATRIC" id="fig|1300342.3.peg.2382"/>
<dbReference type="PROSITE" id="PS52038">
    <property type="entry name" value="TOPO_IB_2"/>
    <property type="match status" value="1"/>
</dbReference>
<dbReference type="RefSeq" id="WP_150132120.1">
    <property type="nucleotide sequence ID" value="NZ_CP015249.1"/>
</dbReference>
<evidence type="ECO:0000256" key="1">
    <source>
        <dbReference type="ARBA" id="ARBA00000213"/>
    </source>
</evidence>
<proteinExistence type="inferred from homology"/>
<evidence type="ECO:0000313" key="10">
    <source>
        <dbReference type="EMBL" id="ANB18453.1"/>
    </source>
</evidence>
<feature type="compositionally biased region" description="Basic residues" evidence="7">
    <location>
        <begin position="1"/>
        <end position="12"/>
    </location>
</feature>
<dbReference type="Gene3D" id="3.30.66.10">
    <property type="entry name" value="DNA topoisomerase I domain"/>
    <property type="match status" value="1"/>
</dbReference>
<dbReference type="InterPro" id="IPR013500">
    <property type="entry name" value="TopoI_cat_euk"/>
</dbReference>
<evidence type="ECO:0000256" key="6">
    <source>
        <dbReference type="ARBA" id="ARBA00023235"/>
    </source>
</evidence>
<dbReference type="Gene3D" id="1.10.132.120">
    <property type="match status" value="1"/>
</dbReference>
<dbReference type="InterPro" id="IPR049331">
    <property type="entry name" value="Top1B_N_bact"/>
</dbReference>
<evidence type="ECO:0000256" key="3">
    <source>
        <dbReference type="ARBA" id="ARBA00012891"/>
    </source>
</evidence>
<dbReference type="InterPro" id="IPR011010">
    <property type="entry name" value="DNA_brk_join_enz"/>
</dbReference>